<keyword evidence="2 4" id="KW-0560">Oxidoreductase</keyword>
<comment type="function">
    <text evidence="4">Catalyzes the formation of sulfite from adenosine 5'-phosphosulfate (APS) using thioredoxin as an electron donor.</text>
</comment>
<keyword evidence="4" id="KW-0479">Metal-binding</keyword>
<feature type="domain" description="Phosphoadenosine phosphosulphate reductase" evidence="5">
    <location>
        <begin position="34"/>
        <end position="203"/>
    </location>
</feature>
<comment type="subcellular location">
    <subcellularLocation>
        <location evidence="4">Cytoplasm</location>
    </subcellularLocation>
</comment>
<dbReference type="KEGG" id="ati:AL072_00170"/>
<dbReference type="EC" id="1.8.4.10" evidence="4"/>
<keyword evidence="7" id="KW-1185">Reference proteome</keyword>
<comment type="similarity">
    <text evidence="1 4">Belongs to the PAPS reductase family. CysH subfamily.</text>
</comment>
<protein>
    <recommendedName>
        <fullName evidence="4">Adenosine 5'-phosphosulfate reductase</fullName>
        <shortName evidence="4">APS reductase</shortName>
        <ecNumber evidence="4">1.8.4.10</ecNumber>
    </recommendedName>
    <alternativeName>
        <fullName evidence="4">5'-adenylylsulfate reductase</fullName>
    </alternativeName>
    <alternativeName>
        <fullName evidence="4">Thioredoxin-dependent 5'-adenylylsulfate reductase</fullName>
    </alternativeName>
</protein>
<dbReference type="InterPro" id="IPR002500">
    <property type="entry name" value="PAPS_reduct_dom"/>
</dbReference>
<dbReference type="InterPro" id="IPR014729">
    <property type="entry name" value="Rossmann-like_a/b/a_fold"/>
</dbReference>
<dbReference type="HAMAP" id="MF_00063">
    <property type="entry name" value="CysH"/>
    <property type="match status" value="1"/>
</dbReference>
<comment type="catalytic activity">
    <reaction evidence="4">
        <text>[thioredoxin]-disulfide + sulfite + AMP + 2 H(+) = adenosine 5'-phosphosulfate + [thioredoxin]-dithiol</text>
        <dbReference type="Rhea" id="RHEA:21976"/>
        <dbReference type="Rhea" id="RHEA-COMP:10698"/>
        <dbReference type="Rhea" id="RHEA-COMP:10700"/>
        <dbReference type="ChEBI" id="CHEBI:15378"/>
        <dbReference type="ChEBI" id="CHEBI:17359"/>
        <dbReference type="ChEBI" id="CHEBI:29950"/>
        <dbReference type="ChEBI" id="CHEBI:50058"/>
        <dbReference type="ChEBI" id="CHEBI:58243"/>
        <dbReference type="ChEBI" id="CHEBI:456215"/>
        <dbReference type="EC" id="1.8.4.10"/>
    </reaction>
</comment>
<dbReference type="PANTHER" id="PTHR46509">
    <property type="entry name" value="PHOSPHOADENOSINE PHOSPHOSULFATE REDUCTASE"/>
    <property type="match status" value="1"/>
</dbReference>
<evidence type="ECO:0000256" key="3">
    <source>
        <dbReference type="ARBA" id="ARBA00024327"/>
    </source>
</evidence>
<dbReference type="GO" id="GO:0046872">
    <property type="term" value="F:metal ion binding"/>
    <property type="evidence" value="ECO:0007669"/>
    <property type="project" value="UniProtKB-KW"/>
</dbReference>
<evidence type="ECO:0000256" key="1">
    <source>
        <dbReference type="ARBA" id="ARBA00009732"/>
    </source>
</evidence>
<comment type="pathway">
    <text evidence="3 4">Sulfur metabolism; hydrogen sulfide biosynthesis; sulfite from sulfate.</text>
</comment>
<proteinExistence type="inferred from homology"/>
<dbReference type="GO" id="GO:0043866">
    <property type="term" value="F:adenylyl-sulfate reductase (thioredoxin) activity"/>
    <property type="evidence" value="ECO:0007669"/>
    <property type="project" value="UniProtKB-EC"/>
</dbReference>
<evidence type="ECO:0000256" key="4">
    <source>
        <dbReference type="HAMAP-Rule" id="MF_00063"/>
    </source>
</evidence>
<keyword evidence="4" id="KW-0408">Iron</keyword>
<evidence type="ECO:0000256" key="2">
    <source>
        <dbReference type="ARBA" id="ARBA00023002"/>
    </source>
</evidence>
<reference evidence="7" key="1">
    <citation type="submission" date="2015-08" db="EMBL/GenBank/DDBJ databases">
        <title>Complete Genome Sequence of Azospirillum thiophilum BV-S.</title>
        <authorList>
            <person name="Fomenkov A."/>
            <person name="Vincze T."/>
            <person name="Grabovich M."/>
            <person name="Dubinina G."/>
            <person name="Orlova M."/>
            <person name="Belousova E."/>
            <person name="Roberts R.J."/>
        </authorList>
    </citation>
    <scope>NUCLEOTIDE SEQUENCE [LARGE SCALE GENOMIC DNA]</scope>
    <source>
        <strain evidence="7">BV-S</strain>
    </source>
</reference>
<dbReference type="GO" id="GO:0051539">
    <property type="term" value="F:4 iron, 4 sulfur cluster binding"/>
    <property type="evidence" value="ECO:0007669"/>
    <property type="project" value="UniProtKB-UniRule"/>
</dbReference>
<evidence type="ECO:0000313" key="6">
    <source>
        <dbReference type="EMBL" id="ALG69604.1"/>
    </source>
</evidence>
<name>A0AAC8VUC2_9PROT</name>
<dbReference type="Gene3D" id="3.40.50.620">
    <property type="entry name" value="HUPs"/>
    <property type="match status" value="1"/>
</dbReference>
<keyword evidence="4" id="KW-0411">Iron-sulfur</keyword>
<dbReference type="AlphaFoldDB" id="A0AAC8VUC2"/>
<comment type="cofactor">
    <cofactor evidence="4">
        <name>[4Fe-4S] cluster</name>
        <dbReference type="ChEBI" id="CHEBI:49883"/>
    </cofactor>
    <text evidence="4">Binds 1 [4Fe-4S] cluster per subunit.</text>
</comment>
<feature type="binding site" evidence="4">
    <location>
        <position position="115"/>
    </location>
    <ligand>
        <name>[4Fe-4S] cluster</name>
        <dbReference type="ChEBI" id="CHEBI:49883"/>
    </ligand>
</feature>
<dbReference type="Pfam" id="PF01507">
    <property type="entry name" value="PAPS_reduct"/>
    <property type="match status" value="1"/>
</dbReference>
<reference evidence="6 7" key="2">
    <citation type="journal article" date="2016" name="Genome Announc.">
        <title>Complete Genome Sequence of a Strain of Azospirillum thiophilum Isolated from a Sulfide Spring.</title>
        <authorList>
            <person name="Fomenkov A."/>
            <person name="Vincze T."/>
            <person name="Grabovich M."/>
            <person name="Anton B.P."/>
            <person name="Dubinina G."/>
            <person name="Orlova M."/>
            <person name="Belousova E."/>
            <person name="Roberts R.J."/>
        </authorList>
    </citation>
    <scope>NUCLEOTIDE SEQUENCE [LARGE SCALE GENOMIC DNA]</scope>
    <source>
        <strain evidence="6 7">BV-S</strain>
    </source>
</reference>
<dbReference type="GO" id="GO:0070814">
    <property type="term" value="P:hydrogen sulfide biosynthetic process"/>
    <property type="evidence" value="ECO:0007669"/>
    <property type="project" value="UniProtKB-UniRule"/>
</dbReference>
<dbReference type="GO" id="GO:0005737">
    <property type="term" value="C:cytoplasm"/>
    <property type="evidence" value="ECO:0007669"/>
    <property type="project" value="UniProtKB-SubCell"/>
</dbReference>
<dbReference type="GO" id="GO:0019379">
    <property type="term" value="P:sulfate assimilation, phosphoadenylyl sulfate reduction by phosphoadenylyl-sulfate reductase (thioredoxin)"/>
    <property type="evidence" value="ECO:0007669"/>
    <property type="project" value="UniProtKB-UniRule"/>
</dbReference>
<feature type="active site" description="Nucleophile; cysteine thiosulfonate intermediate" evidence="4">
    <location>
        <position position="224"/>
    </location>
</feature>
<dbReference type="GO" id="GO:0004604">
    <property type="term" value="F:phosphoadenylyl-sulfate reductase (thioredoxin) activity"/>
    <property type="evidence" value="ECO:0007669"/>
    <property type="project" value="UniProtKB-UniRule"/>
</dbReference>
<feature type="binding site" evidence="4">
    <location>
        <position position="198"/>
    </location>
    <ligand>
        <name>[4Fe-4S] cluster</name>
        <dbReference type="ChEBI" id="CHEBI:49883"/>
    </ligand>
</feature>
<dbReference type="Proteomes" id="UP000069935">
    <property type="component" value="Chromosome 1"/>
</dbReference>
<evidence type="ECO:0000259" key="5">
    <source>
        <dbReference type="Pfam" id="PF01507"/>
    </source>
</evidence>
<gene>
    <name evidence="4" type="primary">cysH</name>
    <name evidence="6" type="ORF">AL072_00170</name>
</gene>
<keyword evidence="4" id="KW-0963">Cytoplasm</keyword>
<organism evidence="6 7">
    <name type="scientific">Azospirillum thiophilum</name>
    <dbReference type="NCBI Taxonomy" id="528244"/>
    <lineage>
        <taxon>Bacteria</taxon>
        <taxon>Pseudomonadati</taxon>
        <taxon>Pseudomonadota</taxon>
        <taxon>Alphaproteobacteria</taxon>
        <taxon>Rhodospirillales</taxon>
        <taxon>Azospirillaceae</taxon>
        <taxon>Azospirillum</taxon>
    </lineage>
</organism>
<accession>A0AAC8VUC2</accession>
<dbReference type="PIRSF" id="PIRSF000857">
    <property type="entry name" value="PAPS_reductase"/>
    <property type="match status" value="1"/>
</dbReference>
<evidence type="ECO:0000313" key="7">
    <source>
        <dbReference type="Proteomes" id="UP000069935"/>
    </source>
</evidence>
<feature type="binding site" evidence="4">
    <location>
        <position position="116"/>
    </location>
    <ligand>
        <name>[4Fe-4S] cluster</name>
        <dbReference type="ChEBI" id="CHEBI:49883"/>
    </ligand>
</feature>
<sequence>MDASTRVKDLTNRYGALEGVPLLSAMHGVFGGRIALLSSFGAESAVLLALAAEATPDFPVLFVNTGKLFGETLRYRDQLVKRLGLTDVREIGPTADDLATADKDGMLFKRDFDACCRLRKTVPLDRALAAAGLDAWVTGRKRFQAATRAALPLFEAEAGRIKVNPLANWDKDRLEEEFIRRDLPRHPLEADGFLSIGCYTCTERVAPGADPRSGRWAGSAKTECGIHTMIGNAR</sequence>
<dbReference type="InterPro" id="IPR004511">
    <property type="entry name" value="PAPS/APS_Rdtase"/>
</dbReference>
<dbReference type="NCBIfam" id="NF002537">
    <property type="entry name" value="PRK02090.1"/>
    <property type="match status" value="1"/>
</dbReference>
<dbReference type="PANTHER" id="PTHR46509:SF1">
    <property type="entry name" value="PHOSPHOADENOSINE PHOSPHOSULFATE REDUCTASE"/>
    <property type="match status" value="1"/>
</dbReference>
<feature type="binding site" evidence="4">
    <location>
        <position position="201"/>
    </location>
    <ligand>
        <name>[4Fe-4S] cluster</name>
        <dbReference type="ChEBI" id="CHEBI:49883"/>
    </ligand>
</feature>
<dbReference type="RefSeq" id="WP_045582011.1">
    <property type="nucleotide sequence ID" value="NZ_CP012401.1"/>
</dbReference>
<dbReference type="EMBL" id="CP012401">
    <property type="protein sequence ID" value="ALG69604.1"/>
    <property type="molecule type" value="Genomic_DNA"/>
</dbReference>
<dbReference type="SUPFAM" id="SSF52402">
    <property type="entry name" value="Adenine nucleotide alpha hydrolases-like"/>
    <property type="match status" value="1"/>
</dbReference>